<dbReference type="GO" id="GO:0000287">
    <property type="term" value="F:magnesium ion binding"/>
    <property type="evidence" value="ECO:0007669"/>
    <property type="project" value="InterPro"/>
</dbReference>
<dbReference type="SUPFAM" id="SSF56214">
    <property type="entry name" value="4'-phosphopantetheinyl transferase"/>
    <property type="match status" value="1"/>
</dbReference>
<protein>
    <recommendedName>
        <fullName evidence="3">4'-phosphopantetheinyl transferase superfamily protein</fullName>
    </recommendedName>
</protein>
<keyword evidence="2" id="KW-1185">Reference proteome</keyword>
<evidence type="ECO:0008006" key="3">
    <source>
        <dbReference type="Google" id="ProtNLM"/>
    </source>
</evidence>
<dbReference type="KEGG" id="agf:ET445_03490"/>
<dbReference type="Gene3D" id="3.90.470.20">
    <property type="entry name" value="4'-phosphopantetheinyl transferase domain"/>
    <property type="match status" value="1"/>
</dbReference>
<reference evidence="1 2" key="1">
    <citation type="submission" date="2019-01" db="EMBL/GenBank/DDBJ databases">
        <title>Genome sequencing of strain FW100M-8.</title>
        <authorList>
            <person name="Heo J."/>
            <person name="Kim S.-J."/>
            <person name="Kim J.-S."/>
            <person name="Hong S.-B."/>
            <person name="Kwon S.-W."/>
        </authorList>
    </citation>
    <scope>NUCLEOTIDE SEQUENCE [LARGE SCALE GENOMIC DNA]</scope>
    <source>
        <strain evidence="1 2">FW100M-8</strain>
    </source>
</reference>
<dbReference type="OrthoDB" id="190168at2"/>
<dbReference type="RefSeq" id="WP_129188875.1">
    <property type="nucleotide sequence ID" value="NZ_CP035491.1"/>
</dbReference>
<name>A0A4P6FA88_9MICO</name>
<accession>A0A4P6FA88</accession>
<dbReference type="AlphaFoldDB" id="A0A4P6FA88"/>
<gene>
    <name evidence="1" type="ORF">ET445_03490</name>
</gene>
<dbReference type="InterPro" id="IPR037143">
    <property type="entry name" value="4-PPantetheinyl_Trfase_dom_sf"/>
</dbReference>
<evidence type="ECO:0000313" key="1">
    <source>
        <dbReference type="EMBL" id="QAY72545.1"/>
    </source>
</evidence>
<sequence length="189" mass="19737">MPLAEASLAPGDAARLAEEPVAKHPRFLSGRAALMLAASRFAGVDPSDPVDLRIDARCPDCGRSHGRPTVTGAPRPVFVSLAHAGGRAFAVASAVPVGIDTEPVDVPAERRAAVASAVRDLAPPPVGVDPLAHWTRIEAVLKADGRGLRVDPGRVVFKGRGARIDGGEQLYRVRTRRRGGFIVSVAHAG</sequence>
<proteinExistence type="predicted"/>
<organism evidence="1 2">
    <name type="scientific">Agromyces protaetiae</name>
    <dbReference type="NCBI Taxonomy" id="2509455"/>
    <lineage>
        <taxon>Bacteria</taxon>
        <taxon>Bacillati</taxon>
        <taxon>Actinomycetota</taxon>
        <taxon>Actinomycetes</taxon>
        <taxon>Micrococcales</taxon>
        <taxon>Microbacteriaceae</taxon>
        <taxon>Agromyces</taxon>
    </lineage>
</organism>
<dbReference type="Proteomes" id="UP000291259">
    <property type="component" value="Chromosome"/>
</dbReference>
<dbReference type="GO" id="GO:0008897">
    <property type="term" value="F:holo-[acyl-carrier-protein] synthase activity"/>
    <property type="evidence" value="ECO:0007669"/>
    <property type="project" value="InterPro"/>
</dbReference>
<dbReference type="EMBL" id="CP035491">
    <property type="protein sequence ID" value="QAY72545.1"/>
    <property type="molecule type" value="Genomic_DNA"/>
</dbReference>
<evidence type="ECO:0000313" key="2">
    <source>
        <dbReference type="Proteomes" id="UP000291259"/>
    </source>
</evidence>